<keyword evidence="2" id="KW-0378">Hydrolase</keyword>
<dbReference type="EC" id="3.1.1.-" evidence="2"/>
<proteinExistence type="predicted"/>
<reference evidence="2 3" key="1">
    <citation type="submission" date="2023-04" db="EMBL/GenBank/DDBJ databases">
        <title>The genome sequence of Polyangium sorediatum DSM14670.</title>
        <authorList>
            <person name="Zhang X."/>
        </authorList>
    </citation>
    <scope>NUCLEOTIDE SEQUENCE [LARGE SCALE GENOMIC DNA]</scope>
    <source>
        <strain evidence="2 3">DSM 14670</strain>
    </source>
</reference>
<evidence type="ECO:0000259" key="1">
    <source>
        <dbReference type="Pfam" id="PF01764"/>
    </source>
</evidence>
<sequence length="278" mass="30085">MSASHNGIHLPDGYDLTTAQICSFLVNVASNMCAQWLAANKPAPSDFVWKADNVCSVTRDRFKVEDVEFGKLIWSTFQYGSSQTEPFCFVATYKGEKYLVFRGSQSGADFGMDSECKLTDYAAPTSAPTSGLQVEAGFYAVYNGLLESLKDELASLKGTLTVTGHSLGSALATLAVPLARSLDLSVQMYNQASPRVGNEAFAAYYKDLMITTYRLVNTADSVPKSPSGAYVHVGTEVDFTAVYDGKEANKHNACCSYSYAIFNPKAPVNPNFDACMSD</sequence>
<dbReference type="SUPFAM" id="SSF53474">
    <property type="entry name" value="alpha/beta-Hydrolases"/>
    <property type="match status" value="1"/>
</dbReference>
<comment type="caution">
    <text evidence="2">The sequence shown here is derived from an EMBL/GenBank/DDBJ whole genome shotgun (WGS) entry which is preliminary data.</text>
</comment>
<keyword evidence="3" id="KW-1185">Reference proteome</keyword>
<dbReference type="RefSeq" id="WP_284721768.1">
    <property type="nucleotide sequence ID" value="NZ_JARZHI010000091.1"/>
</dbReference>
<evidence type="ECO:0000313" key="3">
    <source>
        <dbReference type="Proteomes" id="UP001160301"/>
    </source>
</evidence>
<dbReference type="InterPro" id="IPR029058">
    <property type="entry name" value="AB_hydrolase_fold"/>
</dbReference>
<dbReference type="Pfam" id="PF01764">
    <property type="entry name" value="Lipase_3"/>
    <property type="match status" value="1"/>
</dbReference>
<dbReference type="InterPro" id="IPR002921">
    <property type="entry name" value="Fungal_lipase-type"/>
</dbReference>
<organism evidence="2 3">
    <name type="scientific">Polyangium sorediatum</name>
    <dbReference type="NCBI Taxonomy" id="889274"/>
    <lineage>
        <taxon>Bacteria</taxon>
        <taxon>Pseudomonadati</taxon>
        <taxon>Myxococcota</taxon>
        <taxon>Polyangia</taxon>
        <taxon>Polyangiales</taxon>
        <taxon>Polyangiaceae</taxon>
        <taxon>Polyangium</taxon>
    </lineage>
</organism>
<gene>
    <name evidence="2" type="ORF">QHF89_44830</name>
</gene>
<evidence type="ECO:0000313" key="2">
    <source>
        <dbReference type="EMBL" id="MDI1436714.1"/>
    </source>
</evidence>
<accession>A0ABT6P7W7</accession>
<name>A0ABT6P7W7_9BACT</name>
<dbReference type="Gene3D" id="3.40.50.1820">
    <property type="entry name" value="alpha/beta hydrolase"/>
    <property type="match status" value="1"/>
</dbReference>
<dbReference type="PANTHER" id="PTHR45856">
    <property type="entry name" value="ALPHA/BETA-HYDROLASES SUPERFAMILY PROTEIN"/>
    <property type="match status" value="1"/>
</dbReference>
<dbReference type="InterPro" id="IPR051218">
    <property type="entry name" value="Sec_MonoDiacylglyc_Lipase"/>
</dbReference>
<protein>
    <submittedName>
        <fullName evidence="2">Lipase family protein</fullName>
        <ecNumber evidence="2">3.1.1.-</ecNumber>
    </submittedName>
</protein>
<dbReference type="EMBL" id="JARZHI010000091">
    <property type="protein sequence ID" value="MDI1436714.1"/>
    <property type="molecule type" value="Genomic_DNA"/>
</dbReference>
<dbReference type="Proteomes" id="UP001160301">
    <property type="component" value="Unassembled WGS sequence"/>
</dbReference>
<feature type="domain" description="Fungal lipase-type" evidence="1">
    <location>
        <begin position="98"/>
        <end position="227"/>
    </location>
</feature>
<dbReference type="PANTHER" id="PTHR45856:SF11">
    <property type="entry name" value="FUNGAL LIPASE-LIKE DOMAIN-CONTAINING PROTEIN"/>
    <property type="match status" value="1"/>
</dbReference>
<dbReference type="GO" id="GO:0016787">
    <property type="term" value="F:hydrolase activity"/>
    <property type="evidence" value="ECO:0007669"/>
    <property type="project" value="UniProtKB-KW"/>
</dbReference>
<dbReference type="CDD" id="cd00519">
    <property type="entry name" value="Lipase_3"/>
    <property type="match status" value="1"/>
</dbReference>